<protein>
    <submittedName>
        <fullName evidence="2">Uncharacterized protein</fullName>
    </submittedName>
</protein>
<dbReference type="EMBL" id="QSUL01000029">
    <property type="protein sequence ID" value="RGN30226.1"/>
    <property type="molecule type" value="Genomic_DNA"/>
</dbReference>
<dbReference type="Proteomes" id="UP000260983">
    <property type="component" value="Unassembled WGS sequence"/>
</dbReference>
<sequence length="188" mass="21235">MENQKKTYPSYFGDFYAANPAKFEKRKNNIKPKIYYALAAVTIVLVVFPGMIPFAGWLVRTGGVILAIIFLFSGYMSSFDIYNMNSGGIVKNLGVKKFKRDETDMQRILSAFLQKDFEYLADLPGGSSEPVQLHIEEDKLGQEMYCLLTTYDSDSNIVGLADVITLSGNEYLDNIELVKQMYKDAEND</sequence>
<keyword evidence="1" id="KW-0472">Membrane</keyword>
<reference evidence="2 3" key="1">
    <citation type="submission" date="2018-08" db="EMBL/GenBank/DDBJ databases">
        <title>A genome reference for cultivated species of the human gut microbiota.</title>
        <authorList>
            <person name="Zou Y."/>
            <person name="Xue W."/>
            <person name="Luo G."/>
        </authorList>
    </citation>
    <scope>NUCLEOTIDE SEQUENCE [LARGE SCALE GENOMIC DNA]</scope>
    <source>
        <strain evidence="2 3">OM05-15BH</strain>
    </source>
</reference>
<feature type="transmembrane region" description="Helical" evidence="1">
    <location>
        <begin position="34"/>
        <end position="52"/>
    </location>
</feature>
<evidence type="ECO:0000313" key="3">
    <source>
        <dbReference type="Proteomes" id="UP000260983"/>
    </source>
</evidence>
<feature type="transmembrane region" description="Helical" evidence="1">
    <location>
        <begin position="58"/>
        <end position="76"/>
    </location>
</feature>
<dbReference type="AlphaFoldDB" id="A0A3E5AY12"/>
<name>A0A3E5AY12_9BACE</name>
<comment type="caution">
    <text evidence="2">The sequence shown here is derived from an EMBL/GenBank/DDBJ whole genome shotgun (WGS) entry which is preliminary data.</text>
</comment>
<accession>A0A3E5AY12</accession>
<dbReference type="RefSeq" id="WP_117725729.1">
    <property type="nucleotide sequence ID" value="NZ_QSUL01000029.1"/>
</dbReference>
<evidence type="ECO:0000256" key="1">
    <source>
        <dbReference type="SAM" id="Phobius"/>
    </source>
</evidence>
<gene>
    <name evidence="2" type="ORF">DXB65_23310</name>
</gene>
<keyword evidence="1" id="KW-0812">Transmembrane</keyword>
<proteinExistence type="predicted"/>
<evidence type="ECO:0000313" key="2">
    <source>
        <dbReference type="EMBL" id="RGN30226.1"/>
    </source>
</evidence>
<organism evidence="2 3">
    <name type="scientific">Bacteroides oleiciplenus</name>
    <dbReference type="NCBI Taxonomy" id="626931"/>
    <lineage>
        <taxon>Bacteria</taxon>
        <taxon>Pseudomonadati</taxon>
        <taxon>Bacteroidota</taxon>
        <taxon>Bacteroidia</taxon>
        <taxon>Bacteroidales</taxon>
        <taxon>Bacteroidaceae</taxon>
        <taxon>Bacteroides</taxon>
    </lineage>
</organism>
<keyword evidence="1" id="KW-1133">Transmembrane helix</keyword>